<reference evidence="3" key="2">
    <citation type="submission" date="2021-01" db="EMBL/GenBank/DDBJ databases">
        <authorList>
            <person name="Schikora-Tamarit M.A."/>
        </authorList>
    </citation>
    <scope>NUCLEOTIDE SEQUENCE</scope>
    <source>
        <strain evidence="3">CBS6341</strain>
    </source>
</reference>
<dbReference type="SUPFAM" id="SSF141091">
    <property type="entry name" value="L21p-like"/>
    <property type="match status" value="1"/>
</dbReference>
<evidence type="ECO:0000256" key="1">
    <source>
        <dbReference type="ARBA" id="ARBA00008563"/>
    </source>
</evidence>
<dbReference type="PANTHER" id="PTHR21349">
    <property type="entry name" value="50S RIBOSOMAL PROTEIN L21"/>
    <property type="match status" value="1"/>
</dbReference>
<protein>
    <recommendedName>
        <fullName evidence="2">Large ribosomal subunit protein bL21m</fullName>
    </recommendedName>
</protein>
<accession>A0A9P8PI56</accession>
<dbReference type="PANTHER" id="PTHR21349:SF0">
    <property type="entry name" value="LARGE RIBOSOMAL SUBUNIT PROTEIN BL21M"/>
    <property type="match status" value="1"/>
</dbReference>
<gene>
    <name evidence="3" type="ORF">WICMUC_004357</name>
</gene>
<keyword evidence="4" id="KW-1185">Reference proteome</keyword>
<proteinExistence type="inferred from homology"/>
<dbReference type="GO" id="GO:0005762">
    <property type="term" value="C:mitochondrial large ribosomal subunit"/>
    <property type="evidence" value="ECO:0007669"/>
    <property type="project" value="TreeGrafter"/>
</dbReference>
<evidence type="ECO:0000256" key="2">
    <source>
        <dbReference type="ARBA" id="ARBA00044129"/>
    </source>
</evidence>
<evidence type="ECO:0000313" key="4">
    <source>
        <dbReference type="Proteomes" id="UP000769528"/>
    </source>
</evidence>
<dbReference type="InterPro" id="IPR028909">
    <property type="entry name" value="bL21-like"/>
</dbReference>
<dbReference type="Proteomes" id="UP000769528">
    <property type="component" value="Unassembled WGS sequence"/>
</dbReference>
<comment type="similarity">
    <text evidence="1">Belongs to the bacterial ribosomal protein bL21 family.</text>
</comment>
<sequence length="177" mass="20452">MHFFIRSLARIQLRNTSRVFTSPITNYSLLANRTFSISSTKYNQTITNTTQDSKILKQLPDLTPLKLEDDLYAVIKVHSNPFLVTEGDKVILPYNLKHAQVGDVLNFNDVAVIGSRNYTFTDDSIDPSLYTIKAVVLEKTKLPMRIREITKRRQRKVRHAISKPHRTILRITELKLK</sequence>
<dbReference type="InterPro" id="IPR036164">
    <property type="entry name" value="bL21-like_sf"/>
</dbReference>
<evidence type="ECO:0000313" key="3">
    <source>
        <dbReference type="EMBL" id="KAH3672262.1"/>
    </source>
</evidence>
<dbReference type="EMBL" id="JAEUBF010001168">
    <property type="protein sequence ID" value="KAH3672262.1"/>
    <property type="molecule type" value="Genomic_DNA"/>
</dbReference>
<organism evidence="3 4">
    <name type="scientific">Wickerhamomyces mucosus</name>
    <dbReference type="NCBI Taxonomy" id="1378264"/>
    <lineage>
        <taxon>Eukaryota</taxon>
        <taxon>Fungi</taxon>
        <taxon>Dikarya</taxon>
        <taxon>Ascomycota</taxon>
        <taxon>Saccharomycotina</taxon>
        <taxon>Saccharomycetes</taxon>
        <taxon>Phaffomycetales</taxon>
        <taxon>Wickerhamomycetaceae</taxon>
        <taxon>Wickerhamomyces</taxon>
    </lineage>
</organism>
<dbReference type="OrthoDB" id="5994at2759"/>
<dbReference type="AlphaFoldDB" id="A0A9P8PI56"/>
<dbReference type="Pfam" id="PF00829">
    <property type="entry name" value="Ribosomal_L21p"/>
    <property type="match status" value="1"/>
</dbReference>
<name>A0A9P8PI56_9ASCO</name>
<dbReference type="GO" id="GO:0003735">
    <property type="term" value="F:structural constituent of ribosome"/>
    <property type="evidence" value="ECO:0007669"/>
    <property type="project" value="TreeGrafter"/>
</dbReference>
<reference evidence="3" key="1">
    <citation type="journal article" date="2021" name="Open Biol.">
        <title>Shared evolutionary footprints suggest mitochondrial oxidative damage underlies multiple complex I losses in fungi.</title>
        <authorList>
            <person name="Schikora-Tamarit M.A."/>
            <person name="Marcet-Houben M."/>
            <person name="Nosek J."/>
            <person name="Gabaldon T."/>
        </authorList>
    </citation>
    <scope>NUCLEOTIDE SEQUENCE</scope>
    <source>
        <strain evidence="3">CBS6341</strain>
    </source>
</reference>
<comment type="caution">
    <text evidence="3">The sequence shown here is derived from an EMBL/GenBank/DDBJ whole genome shotgun (WGS) entry which is preliminary data.</text>
</comment>